<reference evidence="2 3" key="1">
    <citation type="submission" date="2019-02" db="EMBL/GenBank/DDBJ databases">
        <title>Deep-cultivation of Planctomycetes and their phenomic and genomic characterization uncovers novel biology.</title>
        <authorList>
            <person name="Wiegand S."/>
            <person name="Jogler M."/>
            <person name="Boedeker C."/>
            <person name="Pinto D."/>
            <person name="Vollmers J."/>
            <person name="Rivas-Marin E."/>
            <person name="Kohn T."/>
            <person name="Peeters S.H."/>
            <person name="Heuer A."/>
            <person name="Rast P."/>
            <person name="Oberbeckmann S."/>
            <person name="Bunk B."/>
            <person name="Jeske O."/>
            <person name="Meyerdierks A."/>
            <person name="Storesund J.E."/>
            <person name="Kallscheuer N."/>
            <person name="Luecker S."/>
            <person name="Lage O.M."/>
            <person name="Pohl T."/>
            <person name="Merkel B.J."/>
            <person name="Hornburger P."/>
            <person name="Mueller R.-W."/>
            <person name="Bruemmer F."/>
            <person name="Labrenz M."/>
            <person name="Spormann A.M."/>
            <person name="Op den Camp H."/>
            <person name="Overmann J."/>
            <person name="Amann R."/>
            <person name="Jetten M.S.M."/>
            <person name="Mascher T."/>
            <person name="Medema M.H."/>
            <person name="Devos D.P."/>
            <person name="Kaster A.-K."/>
            <person name="Ovreas L."/>
            <person name="Rohde M."/>
            <person name="Galperin M.Y."/>
            <person name="Jogler C."/>
        </authorList>
    </citation>
    <scope>NUCLEOTIDE SEQUENCE [LARGE SCALE GENOMIC DNA]</scope>
    <source>
        <strain evidence="2 3">I41</strain>
    </source>
</reference>
<feature type="region of interest" description="Disordered" evidence="1">
    <location>
        <begin position="302"/>
        <end position="327"/>
    </location>
</feature>
<gene>
    <name evidence="2" type="ORF">I41_05590</name>
</gene>
<dbReference type="Proteomes" id="UP000317909">
    <property type="component" value="Chromosome"/>
</dbReference>
<dbReference type="KEGG" id="llh:I41_05590"/>
<dbReference type="EMBL" id="CP036339">
    <property type="protein sequence ID" value="QDT71402.1"/>
    <property type="molecule type" value="Genomic_DNA"/>
</dbReference>
<protein>
    <recommendedName>
        <fullName evidence="4">Restriction endonuclease type IV Mrr domain-containing protein</fullName>
    </recommendedName>
</protein>
<accession>A0A517TSS2</accession>
<evidence type="ECO:0000313" key="2">
    <source>
        <dbReference type="EMBL" id="QDT71402.1"/>
    </source>
</evidence>
<evidence type="ECO:0000256" key="1">
    <source>
        <dbReference type="SAM" id="MobiDB-lite"/>
    </source>
</evidence>
<dbReference type="AlphaFoldDB" id="A0A517TSS2"/>
<organism evidence="2 3">
    <name type="scientific">Lacipirellula limnantheis</name>
    <dbReference type="NCBI Taxonomy" id="2528024"/>
    <lineage>
        <taxon>Bacteria</taxon>
        <taxon>Pseudomonadati</taxon>
        <taxon>Planctomycetota</taxon>
        <taxon>Planctomycetia</taxon>
        <taxon>Pirellulales</taxon>
        <taxon>Lacipirellulaceae</taxon>
        <taxon>Lacipirellula</taxon>
    </lineage>
</organism>
<dbReference type="OrthoDB" id="9794834at2"/>
<proteinExistence type="predicted"/>
<sequence>MPKRTNDFQKLVRLIQQAFAPKGATVTESAMEPVPGFKNPREIDILVQTQVGPYRIRIAVEATDSGRKLDHATLGKIYSKYFGDGSVKVNKVVIVTREGFTEDAVARAKLNDIERLTLKEALKKNWSADGAFINFEMAPHVCKVLVEPAFNVFSTKGFIDEATLTCTHGKKFGTLRKYANFVFWQQIVPRDPAILQKIQLKALNEPNGQASATIAFELDHHSILYLGKQYKANRIKIIVHAIVARGSLNCVEYEVVSESGNVQTVRVAEGIAGPKKFTLVIPESTSDPKVVLDVADAIPATSKEKKSAKKKTTKKKVVKKRAPKKEP</sequence>
<dbReference type="RefSeq" id="WP_145430636.1">
    <property type="nucleotide sequence ID" value="NZ_CP036339.1"/>
</dbReference>
<feature type="compositionally biased region" description="Basic residues" evidence="1">
    <location>
        <begin position="306"/>
        <end position="327"/>
    </location>
</feature>
<name>A0A517TSS2_9BACT</name>
<keyword evidence="3" id="KW-1185">Reference proteome</keyword>
<evidence type="ECO:0008006" key="4">
    <source>
        <dbReference type="Google" id="ProtNLM"/>
    </source>
</evidence>
<evidence type="ECO:0000313" key="3">
    <source>
        <dbReference type="Proteomes" id="UP000317909"/>
    </source>
</evidence>